<evidence type="ECO:0000256" key="4">
    <source>
        <dbReference type="ARBA" id="ARBA00022519"/>
    </source>
</evidence>
<evidence type="ECO:0000256" key="3">
    <source>
        <dbReference type="ARBA" id="ARBA00022475"/>
    </source>
</evidence>
<dbReference type="EMBL" id="HE663493">
    <property type="protein sequence ID" value="CCG08626.1"/>
    <property type="molecule type" value="Genomic_DNA"/>
</dbReference>
<accession>H6SKW1</accession>
<dbReference type="OrthoDB" id="7431968at2"/>
<dbReference type="GO" id="GO:0012505">
    <property type="term" value="C:endomembrane system"/>
    <property type="evidence" value="ECO:0007669"/>
    <property type="project" value="UniProtKB-SubCell"/>
</dbReference>
<evidence type="ECO:0000256" key="1">
    <source>
        <dbReference type="ARBA" id="ARBA00004308"/>
    </source>
</evidence>
<protein>
    <submittedName>
        <fullName evidence="7">Extracellular solute-binding protein, family 3</fullName>
    </submittedName>
</protein>
<dbReference type="Proteomes" id="UP000033220">
    <property type="component" value="Chromosome DSM 122"/>
</dbReference>
<comment type="subcellular location">
    <subcellularLocation>
        <location evidence="1">Endomembrane system</location>
    </subcellularLocation>
</comment>
<dbReference type="SUPFAM" id="SSF53850">
    <property type="entry name" value="Periplasmic binding protein-like II"/>
    <property type="match status" value="1"/>
</dbReference>
<evidence type="ECO:0000313" key="7">
    <source>
        <dbReference type="EMBL" id="CCG08626.1"/>
    </source>
</evidence>
<dbReference type="Pfam" id="PF13379">
    <property type="entry name" value="NMT1_2"/>
    <property type="match status" value="1"/>
</dbReference>
<organism evidence="7 8">
    <name type="scientific">Pararhodospirillum photometricum DSM 122</name>
    <dbReference type="NCBI Taxonomy" id="1150469"/>
    <lineage>
        <taxon>Bacteria</taxon>
        <taxon>Pseudomonadati</taxon>
        <taxon>Pseudomonadota</taxon>
        <taxon>Alphaproteobacteria</taxon>
        <taxon>Rhodospirillales</taxon>
        <taxon>Rhodospirillaceae</taxon>
        <taxon>Pararhodospirillum</taxon>
    </lineage>
</organism>
<keyword evidence="4" id="KW-0997">Cell inner membrane</keyword>
<sequence>MCDCGVDFALHHLEETRAKGLRGIGCDLSLDRRSLLKGVAAGLLAASLPSALATPARAAESGRFRVGFIAEPAHGLHFLAKEKGYFRDQGLDVELSQFKSAGEGVIALKAGQLDIGTFGSAAPLLYISQGVPFTIFGGMMIGGQAIITRPERLEELKSLENYRGKKVALVRLSTGDVVFRLALKKAGLDPRQDFTRLEFPSPGTVVEAVLKGEVDAGIVFSPHFSLAEKRGLAVAHFIADFHPNYTCCRLTANTADFQQRPDEYGRFLTALIQAYRFYRTNPDETVRIFTDALKIDEDVIRKDTYTRKVFDSNPDPLRKGTLEFWQAMVDADFVANKGYPVGDHINTSVYKTALDAVTATAPQDPVWAEMQAYFSANNTERG</sequence>
<dbReference type="PATRIC" id="fig|1150469.3.peg.2248"/>
<dbReference type="eggNOG" id="COG0715">
    <property type="taxonomic scope" value="Bacteria"/>
</dbReference>
<dbReference type="PANTHER" id="PTHR30024">
    <property type="entry name" value="ALIPHATIC SULFONATES-BINDING PROTEIN-RELATED"/>
    <property type="match status" value="1"/>
</dbReference>
<proteinExistence type="inferred from homology"/>
<dbReference type="Gene3D" id="3.40.190.10">
    <property type="entry name" value="Periplasmic binding protein-like II"/>
    <property type="match status" value="2"/>
</dbReference>
<dbReference type="RefSeq" id="WP_014415260.1">
    <property type="nucleotide sequence ID" value="NC_017059.1"/>
</dbReference>
<name>H6SKW1_PARPM</name>
<evidence type="ECO:0000313" key="8">
    <source>
        <dbReference type="Proteomes" id="UP000033220"/>
    </source>
</evidence>
<keyword evidence="8" id="KW-1185">Reference proteome</keyword>
<comment type="similarity">
    <text evidence="6">Belongs to the CmpA/NrtA family.</text>
</comment>
<keyword evidence="5" id="KW-0472">Membrane</keyword>
<gene>
    <name evidence="7" type="ORF">RSPPHO_02000</name>
</gene>
<evidence type="ECO:0000256" key="6">
    <source>
        <dbReference type="ARBA" id="ARBA00024031"/>
    </source>
</evidence>
<keyword evidence="3" id="KW-1003">Cell membrane</keyword>
<dbReference type="HOGENOM" id="CLU_028871_0_0_5"/>
<dbReference type="KEGG" id="rpm:RSPPHO_02000"/>
<reference evidence="7 8" key="1">
    <citation type="submission" date="2012-02" db="EMBL/GenBank/DDBJ databases">
        <title>Shotgun genome sequence of Phaeospirillum photometricum DSM 122.</title>
        <authorList>
            <person name="Duquesne K."/>
            <person name="Sturgis J."/>
        </authorList>
    </citation>
    <scope>NUCLEOTIDE SEQUENCE [LARGE SCALE GENOMIC DNA]</scope>
    <source>
        <strain evidence="8">DSM122</strain>
    </source>
</reference>
<evidence type="ECO:0000256" key="2">
    <source>
        <dbReference type="ARBA" id="ARBA00022448"/>
    </source>
</evidence>
<dbReference type="AlphaFoldDB" id="H6SKW1"/>
<dbReference type="CDD" id="cd13553">
    <property type="entry name" value="PBP2_NrtA_CpmA_like"/>
    <property type="match status" value="1"/>
</dbReference>
<dbReference type="STRING" id="1150469.RSPPHO_02000"/>
<dbReference type="PROSITE" id="PS51318">
    <property type="entry name" value="TAT"/>
    <property type="match status" value="1"/>
</dbReference>
<dbReference type="InterPro" id="IPR006311">
    <property type="entry name" value="TAT_signal"/>
</dbReference>
<dbReference type="InterPro" id="IPR044527">
    <property type="entry name" value="NrtA/CpmA_ABC-bd_dom"/>
</dbReference>
<evidence type="ECO:0000256" key="5">
    <source>
        <dbReference type="ARBA" id="ARBA00023136"/>
    </source>
</evidence>
<keyword evidence="2" id="KW-0813">Transport</keyword>